<dbReference type="InterPro" id="IPR020057">
    <property type="entry name" value="Ribosomal_bL25_b-dom"/>
</dbReference>
<dbReference type="Gene3D" id="2.170.120.20">
    <property type="entry name" value="Ribosomal protein L25, beta domain"/>
    <property type="match status" value="1"/>
</dbReference>
<dbReference type="GO" id="GO:0008097">
    <property type="term" value="F:5S rRNA binding"/>
    <property type="evidence" value="ECO:0007669"/>
    <property type="project" value="TreeGrafter"/>
</dbReference>
<accession>M1ZN39</accession>
<dbReference type="PANTHER" id="PTHR33284:SF1">
    <property type="entry name" value="RIBOSOMAL PROTEIN L25_GLN-TRNA SYNTHETASE, ANTI-CODON-BINDING DOMAIN-CONTAINING PROTEIN"/>
    <property type="match status" value="1"/>
</dbReference>
<reference evidence="2 3" key="2">
    <citation type="submission" date="2013-03" db="EMBL/GenBank/DDBJ databases">
        <title>Diversity in Clostridium botulinum.</title>
        <authorList>
            <person name="Timme R.E."/>
            <person name="Allard M."/>
            <person name="Luo Y."/>
            <person name="Strain E."/>
            <person name="Gonzalez-Escalona N."/>
            <person name="Brown E."/>
        </authorList>
    </citation>
    <scope>NUCLEOTIDE SEQUENCE [LARGE SCALE GENOMIC DNA]</scope>
    <source>
        <strain evidence="2 3">CFSAN001627</strain>
    </source>
</reference>
<proteinExistence type="predicted"/>
<dbReference type="EMBL" id="AMXI01001520">
    <property type="protein sequence ID" value="EKN38429.1"/>
    <property type="molecule type" value="Genomic_DNA"/>
</dbReference>
<organism evidence="2 3">
    <name type="scientific">Clostridium botulinum CFSAN001627</name>
    <dbReference type="NCBI Taxonomy" id="1232189"/>
    <lineage>
        <taxon>Bacteria</taxon>
        <taxon>Bacillati</taxon>
        <taxon>Bacillota</taxon>
        <taxon>Clostridia</taxon>
        <taxon>Eubacteriales</taxon>
        <taxon>Clostridiaceae</taxon>
        <taxon>Clostridium</taxon>
    </lineage>
</organism>
<keyword evidence="2" id="KW-0689">Ribosomal protein</keyword>
<dbReference type="PATRIC" id="fig|1232189.3.peg.3736"/>
<dbReference type="InterPro" id="IPR020930">
    <property type="entry name" value="Ribosomal_uL5_bac-type"/>
</dbReference>
<evidence type="ECO:0000313" key="2">
    <source>
        <dbReference type="EMBL" id="EKN38429.1"/>
    </source>
</evidence>
<dbReference type="GO" id="GO:0022625">
    <property type="term" value="C:cytosolic large ribosomal subunit"/>
    <property type="evidence" value="ECO:0007669"/>
    <property type="project" value="TreeGrafter"/>
</dbReference>
<protein>
    <submittedName>
        <fullName evidence="2">50S ribosomal protein L25/general stress protein Ctc</fullName>
    </submittedName>
</protein>
<dbReference type="AlphaFoldDB" id="M1ZN39"/>
<comment type="caution">
    <text evidence="2">The sequence shown here is derived from an EMBL/GenBank/DDBJ whole genome shotgun (WGS) entry which is preliminary data.</text>
</comment>
<name>M1ZN39_CLOBO</name>
<feature type="non-terminal residue" evidence="2">
    <location>
        <position position="1"/>
    </location>
</feature>
<keyword evidence="2" id="KW-0687">Ribonucleoprotein</keyword>
<gene>
    <name evidence="2" type="ORF">CFSAN001627_23969</name>
</gene>
<dbReference type="Pfam" id="PF14693">
    <property type="entry name" value="Ribosomal_TL5_C"/>
    <property type="match status" value="1"/>
</dbReference>
<dbReference type="InterPro" id="IPR037121">
    <property type="entry name" value="Ribosomal_bL25_C"/>
</dbReference>
<dbReference type="Proteomes" id="UP000011944">
    <property type="component" value="Unassembled WGS sequence"/>
</dbReference>
<dbReference type="GO" id="GO:0003735">
    <property type="term" value="F:structural constituent of ribosome"/>
    <property type="evidence" value="ECO:0007669"/>
    <property type="project" value="InterPro"/>
</dbReference>
<evidence type="ECO:0000313" key="3">
    <source>
        <dbReference type="Proteomes" id="UP000011944"/>
    </source>
</evidence>
<dbReference type="InterPro" id="IPR011035">
    <property type="entry name" value="Ribosomal_bL25/Gln-tRNA_synth"/>
</dbReference>
<dbReference type="GO" id="GO:0006412">
    <property type="term" value="P:translation"/>
    <property type="evidence" value="ECO:0007669"/>
    <property type="project" value="InterPro"/>
</dbReference>
<dbReference type="PANTHER" id="PTHR33284">
    <property type="entry name" value="RIBOSOMAL PROTEIN L25/GLN-TRNA SYNTHETASE, ANTI-CODON-BINDING DOMAIN-CONTAINING PROTEIN"/>
    <property type="match status" value="1"/>
</dbReference>
<evidence type="ECO:0000259" key="1">
    <source>
        <dbReference type="Pfam" id="PF14693"/>
    </source>
</evidence>
<dbReference type="SUPFAM" id="SSF50715">
    <property type="entry name" value="Ribosomal protein L25-like"/>
    <property type="match status" value="1"/>
</dbReference>
<feature type="domain" description="Large ribosomal subunit protein bL25 beta" evidence="1">
    <location>
        <begin position="3"/>
        <end position="71"/>
    </location>
</feature>
<sequence length="74" mass="8359">FSGDELIMKKGGVVQKEKNSVKVRCPEEKLPNNIMVDLSQYDIGKTFRISDLELGEDITFMENLDSTIVSIFFG</sequence>
<reference evidence="2 3" key="1">
    <citation type="submission" date="2012-10" db="EMBL/GenBank/DDBJ databases">
        <authorList>
            <person name="Strain E.A."/>
            <person name="Brown E."/>
            <person name="Allard M.W."/>
            <person name="Gonzalez-Escalona N."/>
            <person name="Timme R."/>
        </authorList>
    </citation>
    <scope>NUCLEOTIDE SEQUENCE [LARGE SCALE GENOMIC DNA]</scope>
    <source>
        <strain evidence="2 3">CFSAN001627</strain>
    </source>
</reference>